<dbReference type="SUPFAM" id="SSF50998">
    <property type="entry name" value="Quinoprotein alcohol dehydrogenase-like"/>
    <property type="match status" value="1"/>
</dbReference>
<evidence type="ECO:0000313" key="5">
    <source>
        <dbReference type="EMBL" id="CUG90715.1"/>
    </source>
</evidence>
<dbReference type="VEuPathDB" id="TriTrypDB:BSAL_28435"/>
<proteinExistence type="inferred from homology"/>
<feature type="region of interest" description="Disordered" evidence="4">
    <location>
        <begin position="219"/>
        <end position="296"/>
    </location>
</feature>
<evidence type="ECO:0000256" key="1">
    <source>
        <dbReference type="ARBA" id="ARBA00009890"/>
    </source>
</evidence>
<dbReference type="PROSITE" id="PS50082">
    <property type="entry name" value="WD_REPEATS_2"/>
    <property type="match status" value="3"/>
</dbReference>
<evidence type="ECO:0000256" key="2">
    <source>
        <dbReference type="ARBA" id="ARBA00018867"/>
    </source>
</evidence>
<dbReference type="GO" id="GO:0031929">
    <property type="term" value="P:TOR signaling"/>
    <property type="evidence" value="ECO:0007669"/>
    <property type="project" value="InterPro"/>
</dbReference>
<name>A0A0S4JKL5_BODSA</name>
<sequence>MSSSIITASYDRQVRFWDPVSGRTIRNLVFADSQINALSVSKDRCRLAVAGHGIIRYYDIASSSQYPPAVATFECSSAGNFTAIGHMPLDSGAGSLLFACSEDGALRILDPRQASMSLLKECTTGVSMTCATLSQDGRLLITGSQIGKVSVWYCKSFIEDAGAGSTISTKPLQELSFPGDHTAIRSISFSPLSNWVAIATNAGKVHCLAFSKDVHHRDGHNVPAASADASPQRSAFLSANSQHQRSLSDAAGQASDNTSVVSGGQPGGTPVREGPTPNGSALDDATTSLSTPANTQAVVTKPPSMLLSKEQKEWFLECVQTMTCHYKYILKVAISPDGKLLATCCADYTIGLWTIPKLLARPTEVEDMLKSPAASPKASEAAATEVTSPAPLASTAPLPPALSPKVSMSSMSPQRDAASLAAASVASPPVGAKLANPYEFAALKPLQGHTRWVWDCAFSPCSTVLVTVSSDNHVRVWSNVHTDKPKSDIFVGHTKPVVCVLLDVDRTRFGET</sequence>
<dbReference type="SMART" id="SM00320">
    <property type="entry name" value="WD40"/>
    <property type="match status" value="5"/>
</dbReference>
<feature type="compositionally biased region" description="Polar residues" evidence="4">
    <location>
        <begin position="285"/>
        <end position="296"/>
    </location>
</feature>
<feature type="repeat" description="WD" evidence="3">
    <location>
        <begin position="1"/>
        <end position="27"/>
    </location>
</feature>
<gene>
    <name evidence="5" type="ORF">BSAL_28435</name>
</gene>
<evidence type="ECO:0000256" key="4">
    <source>
        <dbReference type="SAM" id="MobiDB-lite"/>
    </source>
</evidence>
<dbReference type="EMBL" id="CYKH01001860">
    <property type="protein sequence ID" value="CUG90715.1"/>
    <property type="molecule type" value="Genomic_DNA"/>
</dbReference>
<keyword evidence="3" id="KW-0853">WD repeat</keyword>
<accession>A0A0S4JKL5</accession>
<protein>
    <recommendedName>
        <fullName evidence="2">Target of rapamycin complex subunit LST8</fullName>
    </recommendedName>
</protein>
<comment type="similarity">
    <text evidence="1">Belongs to the WD repeat LST8 family.</text>
</comment>
<dbReference type="GO" id="GO:0031932">
    <property type="term" value="C:TORC2 complex"/>
    <property type="evidence" value="ECO:0007669"/>
    <property type="project" value="InterPro"/>
</dbReference>
<dbReference type="InterPro" id="IPR001680">
    <property type="entry name" value="WD40_rpt"/>
</dbReference>
<feature type="repeat" description="WD" evidence="3">
    <location>
        <begin position="446"/>
        <end position="478"/>
    </location>
</feature>
<dbReference type="Proteomes" id="UP000051952">
    <property type="component" value="Unassembled WGS sequence"/>
</dbReference>
<feature type="region of interest" description="Disordered" evidence="4">
    <location>
        <begin position="370"/>
        <end position="396"/>
    </location>
</feature>
<dbReference type="InterPro" id="IPR015943">
    <property type="entry name" value="WD40/YVTN_repeat-like_dom_sf"/>
</dbReference>
<dbReference type="Gene3D" id="2.130.10.10">
    <property type="entry name" value="YVTN repeat-like/Quinoprotein amine dehydrogenase"/>
    <property type="match status" value="3"/>
</dbReference>
<dbReference type="AlphaFoldDB" id="A0A0S4JKL5"/>
<dbReference type="Pfam" id="PF00400">
    <property type="entry name" value="WD40"/>
    <property type="match status" value="2"/>
</dbReference>
<evidence type="ECO:0000313" key="6">
    <source>
        <dbReference type="Proteomes" id="UP000051952"/>
    </source>
</evidence>
<reference evidence="6" key="1">
    <citation type="submission" date="2015-09" db="EMBL/GenBank/DDBJ databases">
        <authorList>
            <consortium name="Pathogen Informatics"/>
        </authorList>
    </citation>
    <scope>NUCLEOTIDE SEQUENCE [LARGE SCALE GENOMIC DNA]</scope>
    <source>
        <strain evidence="6">Lake Konstanz</strain>
    </source>
</reference>
<dbReference type="PROSITE" id="PS50294">
    <property type="entry name" value="WD_REPEATS_REGION"/>
    <property type="match status" value="1"/>
</dbReference>
<dbReference type="GO" id="GO:0031931">
    <property type="term" value="C:TORC1 complex"/>
    <property type="evidence" value="ECO:0007669"/>
    <property type="project" value="InterPro"/>
</dbReference>
<dbReference type="OrthoDB" id="400at2759"/>
<feature type="repeat" description="WD" evidence="3">
    <location>
        <begin position="322"/>
        <end position="355"/>
    </location>
</feature>
<feature type="compositionally biased region" description="Polar residues" evidence="4">
    <location>
        <begin position="229"/>
        <end position="247"/>
    </location>
</feature>
<keyword evidence="6" id="KW-1185">Reference proteome</keyword>
<dbReference type="PANTHER" id="PTHR19842">
    <property type="entry name" value="G BETA-LIKE PROTEIN GBL"/>
    <property type="match status" value="1"/>
</dbReference>
<dbReference type="InterPro" id="IPR037588">
    <property type="entry name" value="MLST8"/>
</dbReference>
<evidence type="ECO:0000256" key="3">
    <source>
        <dbReference type="PROSITE-ProRule" id="PRU00221"/>
    </source>
</evidence>
<dbReference type="PANTHER" id="PTHR19842:SF0">
    <property type="entry name" value="TARGET OF RAPAMYCIN COMPLEX SUBUNIT LST8"/>
    <property type="match status" value="1"/>
</dbReference>
<organism evidence="5 6">
    <name type="scientific">Bodo saltans</name>
    <name type="common">Flagellated protozoan</name>
    <dbReference type="NCBI Taxonomy" id="75058"/>
    <lineage>
        <taxon>Eukaryota</taxon>
        <taxon>Discoba</taxon>
        <taxon>Euglenozoa</taxon>
        <taxon>Kinetoplastea</taxon>
        <taxon>Metakinetoplastina</taxon>
        <taxon>Eubodonida</taxon>
        <taxon>Bodonidae</taxon>
        <taxon>Bodo</taxon>
    </lineage>
</organism>
<dbReference type="GO" id="GO:0032956">
    <property type="term" value="P:regulation of actin cytoskeleton organization"/>
    <property type="evidence" value="ECO:0007669"/>
    <property type="project" value="TreeGrafter"/>
</dbReference>
<dbReference type="InterPro" id="IPR011047">
    <property type="entry name" value="Quinoprotein_ADH-like_sf"/>
</dbReference>